<comment type="caution">
    <text evidence="2">The sequence shown here is derived from an EMBL/GenBank/DDBJ whole genome shotgun (WGS) entry which is preliminary data.</text>
</comment>
<organism evidence="2 3">
    <name type="scientific">Taphrina deformans (strain PYCC 5710 / ATCC 11124 / CBS 356.35 / IMI 108563 / JCM 9778 / NBRC 8474)</name>
    <name type="common">Peach leaf curl fungus</name>
    <name type="synonym">Lalaria deformans</name>
    <dbReference type="NCBI Taxonomy" id="1097556"/>
    <lineage>
        <taxon>Eukaryota</taxon>
        <taxon>Fungi</taxon>
        <taxon>Dikarya</taxon>
        <taxon>Ascomycota</taxon>
        <taxon>Taphrinomycotina</taxon>
        <taxon>Taphrinomycetes</taxon>
        <taxon>Taphrinales</taxon>
        <taxon>Taphrinaceae</taxon>
        <taxon>Taphrina</taxon>
    </lineage>
</organism>
<dbReference type="EMBL" id="CAHR02000130">
    <property type="protein sequence ID" value="CCG83223.1"/>
    <property type="molecule type" value="Genomic_DNA"/>
</dbReference>
<dbReference type="InterPro" id="IPR009003">
    <property type="entry name" value="Peptidase_S1_PA"/>
</dbReference>
<sequence length="451" mass="49536">MSTKTSTTNVRSKTTTLTLQEFGQTSSWYSCQKQGERPHTAPPKCSVLRSGGTDVQETGGQWGPNTILPTRIWPLLQQTDSVTDAVKIMLERYQPILHQLSDDYSITPVRFGQTAVDSCIVMYIMVSSAETVNIIQQVKGPKPLPILVVKGNFRLSESQIIITAKSAKSGIGASLSGELYPERVGTMACFLQSASTKRMYALTCAHVSTGQSQVQCPTKVDLDYTFNLVQQAVQDYKERLTVAKQNDRSDRQAKLQDLKEASQKQLDSLLLINTNFGRTVFESWGFSTKSDAAITSYTDVGLIEVDPARVPPAADLNEVEVETLQSLQTIASYTEPCHGMRVFKRGRHGETTGFINAYPSTHAFNVTIGDTEFREIIQTWTILADGANRFSQPGDSGALIIEFGTNAAVGLLFGGGAESDGRVRDITYFLPFSVVLETCETAGYDLQFPEM</sequence>
<evidence type="ECO:0000313" key="2">
    <source>
        <dbReference type="EMBL" id="CCG83223.1"/>
    </source>
</evidence>
<dbReference type="AlphaFoldDB" id="R4XBQ5"/>
<dbReference type="VEuPathDB" id="FungiDB:TAPDE_003390"/>
<dbReference type="SUPFAM" id="SSF50494">
    <property type="entry name" value="Trypsin-like serine proteases"/>
    <property type="match status" value="1"/>
</dbReference>
<dbReference type="OrthoDB" id="5424209at2759"/>
<accession>R4XBQ5</accession>
<dbReference type="Gene3D" id="2.40.10.10">
    <property type="entry name" value="Trypsin-like serine proteases"/>
    <property type="match status" value="1"/>
</dbReference>
<gene>
    <name evidence="2" type="ORF">TAPDE_003390</name>
</gene>
<evidence type="ECO:0000313" key="3">
    <source>
        <dbReference type="Proteomes" id="UP000013776"/>
    </source>
</evidence>
<dbReference type="InterPro" id="IPR043504">
    <property type="entry name" value="Peptidase_S1_PA_chymotrypsin"/>
</dbReference>
<name>R4XBQ5_TAPDE</name>
<keyword evidence="3" id="KW-1185">Reference proteome</keyword>
<evidence type="ECO:0000256" key="1">
    <source>
        <dbReference type="SAM" id="MobiDB-lite"/>
    </source>
</evidence>
<protein>
    <submittedName>
        <fullName evidence="2">Uncharacterized protein</fullName>
    </submittedName>
</protein>
<reference evidence="2 3" key="1">
    <citation type="journal article" date="2013" name="MBio">
        <title>Genome sequencing of the plant pathogen Taphrina deformans, the causal agent of peach leaf curl.</title>
        <authorList>
            <person name="Cisse O.H."/>
            <person name="Almeida J.M.G.C.F."/>
            <person name="Fonseca A."/>
            <person name="Kumar A.A."/>
            <person name="Salojaervi J."/>
            <person name="Overmyer K."/>
            <person name="Hauser P.M."/>
            <person name="Pagni M."/>
        </authorList>
    </citation>
    <scope>NUCLEOTIDE SEQUENCE [LARGE SCALE GENOMIC DNA]</scope>
    <source>
        <strain evidence="3">PYCC 5710 / ATCC 11124 / CBS 356.35 / IMI 108563 / JCM 9778 / NBRC 8474</strain>
    </source>
</reference>
<dbReference type="Proteomes" id="UP000013776">
    <property type="component" value="Unassembled WGS sequence"/>
</dbReference>
<proteinExistence type="predicted"/>
<feature type="region of interest" description="Disordered" evidence="1">
    <location>
        <begin position="33"/>
        <end position="61"/>
    </location>
</feature>